<dbReference type="Proteomes" id="UP000241546">
    <property type="component" value="Unassembled WGS sequence"/>
</dbReference>
<feature type="region of interest" description="Disordered" evidence="1">
    <location>
        <begin position="51"/>
        <end position="114"/>
    </location>
</feature>
<keyword evidence="3" id="KW-1185">Reference proteome</keyword>
<evidence type="ECO:0000313" key="3">
    <source>
        <dbReference type="Proteomes" id="UP000241546"/>
    </source>
</evidence>
<sequence length="162" mass="18063">MAVGLHFGPFARFSRRWHGIAARRALPPEQRGTEKANSGETSARILRLFGLGGEPRCPRQTPPIQDPELRDSGSKGRQRARKQQQGRCLIRSTEHLRCPTGDRPSASKPEVADPSTLRLALRTLEFPCPYFKHGPGAFPVTRIWQSQDDNCGKGSWGRSHVV</sequence>
<reference evidence="3" key="1">
    <citation type="submission" date="2016-07" db="EMBL/GenBank/DDBJ databases">
        <title>Multiple horizontal gene transfer events from other fungi enriched the ability of initially mycotrophic Trichoderma (Ascomycota) to feed on dead plant biomass.</title>
        <authorList>
            <consortium name="DOE Joint Genome Institute"/>
            <person name="Atanasova L."/>
            <person name="Chenthamara K."/>
            <person name="Zhang J."/>
            <person name="Grujic M."/>
            <person name="Henrissat B."/>
            <person name="Kuo A."/>
            <person name="Aerts A."/>
            <person name="Salamov A."/>
            <person name="Lipzen A."/>
            <person name="Labutti K."/>
            <person name="Barry K."/>
            <person name="Miao Y."/>
            <person name="Rahimi M.J."/>
            <person name="Shen Q."/>
            <person name="Grigoriev I.V."/>
            <person name="Kubicek C.P."/>
            <person name="Druzhinina I.S."/>
        </authorList>
    </citation>
    <scope>NUCLEOTIDE SEQUENCE [LARGE SCALE GENOMIC DNA]</scope>
    <source>
        <strain evidence="3">TUCIM 6016</strain>
    </source>
</reference>
<evidence type="ECO:0000256" key="1">
    <source>
        <dbReference type="SAM" id="MobiDB-lite"/>
    </source>
</evidence>
<name>A0A2T4AXJ6_9HYPO</name>
<dbReference type="RefSeq" id="XP_024745134.1">
    <property type="nucleotide sequence ID" value="XM_024897611.1"/>
</dbReference>
<dbReference type="AlphaFoldDB" id="A0A2T4AXJ6"/>
<evidence type="ECO:0000313" key="2">
    <source>
        <dbReference type="EMBL" id="PTB61814.1"/>
    </source>
</evidence>
<accession>A0A2T4AXJ6</accession>
<proteinExistence type="predicted"/>
<protein>
    <submittedName>
        <fullName evidence="2">Uncharacterized protein</fullName>
    </submittedName>
</protein>
<organism evidence="2 3">
    <name type="scientific">Trichoderma citrinoviride</name>
    <dbReference type="NCBI Taxonomy" id="58853"/>
    <lineage>
        <taxon>Eukaryota</taxon>
        <taxon>Fungi</taxon>
        <taxon>Dikarya</taxon>
        <taxon>Ascomycota</taxon>
        <taxon>Pezizomycotina</taxon>
        <taxon>Sordariomycetes</taxon>
        <taxon>Hypocreomycetidae</taxon>
        <taxon>Hypocreales</taxon>
        <taxon>Hypocreaceae</taxon>
        <taxon>Trichoderma</taxon>
    </lineage>
</organism>
<dbReference type="GeneID" id="36605729"/>
<dbReference type="EMBL" id="KZ680228">
    <property type="protein sequence ID" value="PTB61814.1"/>
    <property type="molecule type" value="Genomic_DNA"/>
</dbReference>
<gene>
    <name evidence="2" type="ORF">BBK36DRAFT_153101</name>
</gene>